<evidence type="ECO:0000259" key="6">
    <source>
        <dbReference type="PROSITE" id="PS51444"/>
    </source>
</evidence>
<proteinExistence type="inferred from homology"/>
<dbReference type="PROSITE" id="PS51444">
    <property type="entry name" value="FH2"/>
    <property type="match status" value="1"/>
</dbReference>
<dbReference type="Proteomes" id="UP001295469">
    <property type="component" value="Chromosome C01"/>
</dbReference>
<dbReference type="PANTHER" id="PTHR23213:SF392">
    <property type="entry name" value="FORMIN-LIKE PROTEIN 3"/>
    <property type="match status" value="1"/>
</dbReference>
<dbReference type="GO" id="GO:0045010">
    <property type="term" value="P:actin nucleation"/>
    <property type="evidence" value="ECO:0007669"/>
    <property type="project" value="InterPro"/>
</dbReference>
<feature type="region of interest" description="Disordered" evidence="3">
    <location>
        <begin position="246"/>
        <end position="280"/>
    </location>
</feature>
<gene>
    <name evidence="7" type="ORF">DARMORV10_C01P27880.1</name>
</gene>
<keyword evidence="4" id="KW-0812">Transmembrane</keyword>
<evidence type="ECO:0000256" key="4">
    <source>
        <dbReference type="SAM" id="Phobius"/>
    </source>
</evidence>
<feature type="compositionally biased region" description="Low complexity" evidence="3">
    <location>
        <begin position="123"/>
        <end position="132"/>
    </location>
</feature>
<feature type="region of interest" description="Disordered" evidence="3">
    <location>
        <begin position="820"/>
        <end position="866"/>
    </location>
</feature>
<keyword evidence="4" id="KW-0472">Membrane</keyword>
<dbReference type="SMART" id="SM00498">
    <property type="entry name" value="FH2"/>
    <property type="match status" value="1"/>
</dbReference>
<dbReference type="PANTHER" id="PTHR23213">
    <property type="entry name" value="FORMIN-RELATED"/>
    <property type="match status" value="1"/>
</dbReference>
<dbReference type="Gene3D" id="1.20.58.2220">
    <property type="entry name" value="Formin, FH2 domain"/>
    <property type="match status" value="1"/>
</dbReference>
<feature type="domain" description="FH2" evidence="6">
    <location>
        <begin position="383"/>
        <end position="833"/>
    </location>
</feature>
<keyword evidence="4" id="KW-1133">Transmembrane helix</keyword>
<feature type="compositionally biased region" description="Pro residues" evidence="3">
    <location>
        <begin position="330"/>
        <end position="368"/>
    </location>
</feature>
<feature type="region of interest" description="Disordered" evidence="3">
    <location>
        <begin position="307"/>
        <end position="391"/>
    </location>
</feature>
<dbReference type="InterPro" id="IPR015425">
    <property type="entry name" value="FH2_Formin"/>
</dbReference>
<dbReference type="InterPro" id="IPR042201">
    <property type="entry name" value="FH2_Formin_sf"/>
</dbReference>
<feature type="transmembrane region" description="Helical" evidence="4">
    <location>
        <begin position="213"/>
        <end position="237"/>
    </location>
</feature>
<dbReference type="SUPFAM" id="SSF101447">
    <property type="entry name" value="Formin homology 2 domain (FH2 domain)"/>
    <property type="match status" value="1"/>
</dbReference>
<dbReference type="GO" id="GO:0051015">
    <property type="term" value="F:actin filament binding"/>
    <property type="evidence" value="ECO:0007669"/>
    <property type="project" value="InterPro"/>
</dbReference>
<dbReference type="EMBL" id="HG994365">
    <property type="protein sequence ID" value="CAF2073321.1"/>
    <property type="molecule type" value="Genomic_DNA"/>
</dbReference>
<dbReference type="PRINTS" id="PR01217">
    <property type="entry name" value="PRICHEXTENSN"/>
</dbReference>
<protein>
    <recommendedName>
        <fullName evidence="2">Formin-like protein</fullName>
    </recommendedName>
</protein>
<feature type="compositionally biased region" description="Pro residues" evidence="3">
    <location>
        <begin position="133"/>
        <end position="149"/>
    </location>
</feature>
<feature type="compositionally biased region" description="Low complexity" evidence="3">
    <location>
        <begin position="310"/>
        <end position="329"/>
    </location>
</feature>
<evidence type="ECO:0000313" key="7">
    <source>
        <dbReference type="EMBL" id="CAF2073321.1"/>
    </source>
</evidence>
<name>A0A816RGM7_BRANA</name>
<dbReference type="Pfam" id="PF02181">
    <property type="entry name" value="FH2"/>
    <property type="match status" value="1"/>
</dbReference>
<evidence type="ECO:0000256" key="2">
    <source>
        <dbReference type="RuleBase" id="RU361260"/>
    </source>
</evidence>
<feature type="chain" id="PRO_5032576537" description="Formin-like protein" evidence="5">
    <location>
        <begin position="21"/>
        <end position="866"/>
    </location>
</feature>
<feature type="signal peptide" evidence="5">
    <location>
        <begin position="1"/>
        <end position="20"/>
    </location>
</feature>
<evidence type="ECO:0000256" key="5">
    <source>
        <dbReference type="SAM" id="SignalP"/>
    </source>
</evidence>
<feature type="compositionally biased region" description="Basic residues" evidence="3">
    <location>
        <begin position="105"/>
        <end position="120"/>
    </location>
</feature>
<dbReference type="AlphaFoldDB" id="A0A816RGM7"/>
<evidence type="ECO:0000256" key="1">
    <source>
        <dbReference type="ARBA" id="ARBA00025793"/>
    </source>
</evidence>
<evidence type="ECO:0000256" key="3">
    <source>
        <dbReference type="SAM" id="MobiDB-lite"/>
    </source>
</evidence>
<organism evidence="7">
    <name type="scientific">Brassica napus</name>
    <name type="common">Rape</name>
    <dbReference type="NCBI Taxonomy" id="3708"/>
    <lineage>
        <taxon>Eukaryota</taxon>
        <taxon>Viridiplantae</taxon>
        <taxon>Streptophyta</taxon>
        <taxon>Embryophyta</taxon>
        <taxon>Tracheophyta</taxon>
        <taxon>Spermatophyta</taxon>
        <taxon>Magnoliopsida</taxon>
        <taxon>eudicotyledons</taxon>
        <taxon>Gunneridae</taxon>
        <taxon>Pentapetalae</taxon>
        <taxon>rosids</taxon>
        <taxon>malvids</taxon>
        <taxon>Brassicales</taxon>
        <taxon>Brassicaceae</taxon>
        <taxon>Brassiceae</taxon>
        <taxon>Brassica</taxon>
    </lineage>
</organism>
<keyword evidence="5" id="KW-0732">Signal</keyword>
<comment type="similarity">
    <text evidence="1">Belongs to the formin-like family. Class-I subfamily.</text>
</comment>
<accession>A0A816RGM7</accession>
<reference evidence="7" key="1">
    <citation type="submission" date="2021-01" db="EMBL/GenBank/DDBJ databases">
        <authorList>
            <consortium name="Genoscope - CEA"/>
            <person name="William W."/>
        </authorList>
    </citation>
    <scope>NUCLEOTIDE SEQUENCE</scope>
</reference>
<sequence>MGRLRRAFLAISLVFLVCVSEEIISRRGANRSEAHGGDDVAEQTWIHCRKELKDKNRDCLIYIPPRVAAANDDTYQKLSVLSGWFSNWFGPLLDSTTSYPTRKLIGKQKRKRKKKRKKFRVSAPNFALGPAPGFAPGPSPRFAPGPAPTTPQSYDLVAPSSSPSQPPSYSPAEAPHESNFGGPTKKRAKSIVAPSQSVPGPPPPPPPEKKNDILMDLIIAVASTAVLTFFLVALLFLCCFRRNNRKNAVGPRNGPRDEGPLLHLSDLSAGSNENSPKVAATSRRFFTATSKKRSFLSRVSLKRNHHDFSPAEASSSSGLPLPPGRSSAAPPLPPAAPPAPRPPPPPPPKSKPPPPAPPKLVRPPPAPPKRQGRSSSGDGSDVDSETGAPKTKLKPFFWDKMANPDQKMVWHEISAGSFQLRLELKLLKPLFPDLCLTHILLCRFNEEEMESLFGYNDVNKNKNGQRGESSRDSPVQYIQIIDPRKAQNLSILLRALNVTIEEVVDAIKEGNELPVELLQTLLKMAPTSEEELKLRLYSGDLHLLGPAERFLKILVDIPFAFKRIESLIFMISLQEEVSGIKESLATLEVACKKLKNSRLFIKLLEAVLKTGNRMNVGTFRGDAQAFKLDTLLKLSDVKGTDGKTTLLHFVVLEIIRSEGVRALRLQRSSKSFSSVKTDDTNTDTSPQSVERYRSTGLQVVSGLTTELEDVKRAAIIDADGLASTLMNLSGSLTNAREFLKSMDEESDFEKALAGFIERADGDIKWLKEEEERIMVLVKSSADYFHGKSAKNEGLRLFAIVRDFLVMLEKVCREVKETTMMTSTKNHSGKKETEMTPEGNQPDNIRRHLFPAIAERRADSSDGSDSD</sequence>
<feature type="region of interest" description="Disordered" evidence="3">
    <location>
        <begin position="105"/>
        <end position="209"/>
    </location>
</feature>
<dbReference type="InterPro" id="IPR027643">
    <property type="entry name" value="Formin-like_plant"/>
</dbReference>